<keyword evidence="2" id="KW-1185">Reference proteome</keyword>
<reference evidence="2" key="1">
    <citation type="submission" date="2012-09" db="EMBL/GenBank/DDBJ databases">
        <authorList>
            <person name="Martin A.A."/>
        </authorList>
    </citation>
    <scope>NUCLEOTIDE SEQUENCE</scope>
</reference>
<feature type="coiled-coil region" evidence="1">
    <location>
        <begin position="265"/>
        <end position="447"/>
    </location>
</feature>
<organism evidence="2 3">
    <name type="scientific">Angiostrongylus cantonensis</name>
    <name type="common">Rat lungworm</name>
    <dbReference type="NCBI Taxonomy" id="6313"/>
    <lineage>
        <taxon>Eukaryota</taxon>
        <taxon>Metazoa</taxon>
        <taxon>Ecdysozoa</taxon>
        <taxon>Nematoda</taxon>
        <taxon>Chromadorea</taxon>
        <taxon>Rhabditida</taxon>
        <taxon>Rhabditina</taxon>
        <taxon>Rhabditomorpha</taxon>
        <taxon>Strongyloidea</taxon>
        <taxon>Metastrongylidae</taxon>
        <taxon>Angiostrongylus</taxon>
    </lineage>
</organism>
<dbReference type="WBParaSite" id="ACAC_0001260101-mRNA-1">
    <property type="protein sequence ID" value="ACAC_0001260101-mRNA-1"/>
    <property type="gene ID" value="ACAC_0001260101"/>
</dbReference>
<dbReference type="STRING" id="6313.A0A158PCI9"/>
<dbReference type="AlphaFoldDB" id="A0A158PCI9"/>
<dbReference type="Proteomes" id="UP000035642">
    <property type="component" value="Unassembled WGS sequence"/>
</dbReference>
<sequence>MYNERRMRVARLLEGLCYANETDTLPEGILSDRTVKEMDEYVTGPSSIVMNLKKTCRYCIMWNKTGFNHQKGVKTVAYSSAHKDIGLSFAQHRFAQATHFAQLKSALTVIDGYSTSKACNLKALSQTEALERVHFRGISNLRRSARSLRLAGASGQKRHKEVSQELATLQVRKFENDKWRKQHESQLMDLQSQDRGEPYQLRRAREIEEQLVSNLNRKIAALQKQLDNTNKVDVTVMRQMIRKVVRCDVQVEARAKLAQTGSVKLEKCQHLLEESEAAKERLVLDKKKLEQELGEAKIKLENACAASRKMEKRQRKFENQLAEERENVQMVETMATRERDAHAQKLRSREATILSLRNELKQLNDRSKRSTKRKEFALAEVKSLAQSRTRAEVAALEAEIRNLEKQNGVETRKRQEAMRQIRCDVRATQMLRQLDEKEGELRRERAKSTIQRQEIDDLTEVNDTLTRDNSRLR</sequence>
<evidence type="ECO:0000256" key="1">
    <source>
        <dbReference type="SAM" id="Coils"/>
    </source>
</evidence>
<evidence type="ECO:0000313" key="2">
    <source>
        <dbReference type="Proteomes" id="UP000035642"/>
    </source>
</evidence>
<proteinExistence type="predicted"/>
<name>A0A158PCI9_ANGCA</name>
<keyword evidence="1" id="KW-0175">Coiled coil</keyword>
<feature type="coiled-coil region" evidence="1">
    <location>
        <begin position="205"/>
        <end position="232"/>
    </location>
</feature>
<reference evidence="3" key="2">
    <citation type="submission" date="2016-04" db="UniProtKB">
        <authorList>
            <consortium name="WormBaseParasite"/>
        </authorList>
    </citation>
    <scope>IDENTIFICATION</scope>
</reference>
<evidence type="ECO:0000313" key="3">
    <source>
        <dbReference type="WBParaSite" id="ACAC_0001260101-mRNA-1"/>
    </source>
</evidence>
<accession>A0A158PCI9</accession>
<protein>
    <submittedName>
        <fullName evidence="3">Cilia- and flagella-associated protein 157</fullName>
    </submittedName>
</protein>